<dbReference type="KEGG" id="vg:77953202"/>
<keyword evidence="2" id="KW-1185">Reference proteome</keyword>
<dbReference type="EMBL" id="MZ348422">
    <property type="protein sequence ID" value="QYN80025.1"/>
    <property type="molecule type" value="Genomic_DNA"/>
</dbReference>
<accession>A0AAE7WFQ1</accession>
<evidence type="ECO:0000313" key="2">
    <source>
        <dbReference type="Proteomes" id="UP000828443"/>
    </source>
</evidence>
<name>A0AAE7WFQ1_9CAUD</name>
<sequence length="262" mass="29808">MSANVFEGIDVSKHSKLVDLLGSIRSVEINGKTVIQTQDGEFIEYVLMDEQYFVEHWLVQFAIGNVSGRNYFNQEAWNKLTDGYTKGVIILNDDQQPVVLIRKFIDMDLNANQQAIFDQYTRTASHAANIPNKDEVDQIMTSLSSILSGVAQQNPDYDTLTALVPYEYYLSKGIDPTVVKQVIYIRDTYTYKGQPIQPDGDLLKQVEAILYKNARNELITKEEIALINEITDNQFEFNGTVNKVETNNSQPAQEEKFDPFSE</sequence>
<evidence type="ECO:0000313" key="1">
    <source>
        <dbReference type="EMBL" id="QYN80025.1"/>
    </source>
</evidence>
<dbReference type="RefSeq" id="YP_010676837.1">
    <property type="nucleotide sequence ID" value="NC_071015.1"/>
</dbReference>
<dbReference type="GeneID" id="77953202"/>
<organism evidence="1 2">
    <name type="scientific">Kosakonia phage Kc263</name>
    <dbReference type="NCBI Taxonomy" id="2863194"/>
    <lineage>
        <taxon>Viruses</taxon>
        <taxon>Duplodnaviria</taxon>
        <taxon>Heunggongvirae</taxon>
        <taxon>Uroviricota</taxon>
        <taxon>Caudoviricetes</taxon>
        <taxon>Chimalliviridae</taxon>
        <taxon>Branisovskavirus</taxon>
        <taxon>Branisovskavirus Kc263</taxon>
    </lineage>
</organism>
<dbReference type="Proteomes" id="UP000828443">
    <property type="component" value="Segment"/>
</dbReference>
<proteinExistence type="predicted"/>
<reference evidence="1" key="1">
    <citation type="journal article" date="2021" name="Viruses">
        <title>Novel Viruses That Lyse Plant and Human Strains of Kosakonia cowanii.</title>
        <authorList>
            <person name="Petrzik K."/>
            <person name="Brazdova S."/>
            <person name="Krawczyk K."/>
        </authorList>
    </citation>
    <scope>NUCLEOTIDE SEQUENCE</scope>
</reference>
<protein>
    <submittedName>
        <fullName evidence="1">Uncharacterized protein</fullName>
    </submittedName>
</protein>